<evidence type="ECO:0000313" key="4">
    <source>
        <dbReference type="EMBL" id="PHN08101.1"/>
    </source>
</evidence>
<dbReference type="SUPFAM" id="SSF49373">
    <property type="entry name" value="Invasin/intimin cell-adhesion fragments"/>
    <property type="match status" value="1"/>
</dbReference>
<dbReference type="AlphaFoldDB" id="A0A2D0NHZ5"/>
<dbReference type="InterPro" id="IPR050546">
    <property type="entry name" value="Glycosyl_Hydrlase_16"/>
</dbReference>
<accession>A0A2D0NHZ5</accession>
<dbReference type="CDD" id="cd08023">
    <property type="entry name" value="GH16_laminarinase_like"/>
    <property type="match status" value="1"/>
</dbReference>
<dbReference type="InterPro" id="IPR013783">
    <property type="entry name" value="Ig-like_fold"/>
</dbReference>
<organism evidence="4 5">
    <name type="scientific">Flavilitoribacter nigricans (strain ATCC 23147 / DSM 23189 / NBRC 102662 / NCIMB 1420 / SS-2)</name>
    <name type="common">Lewinella nigricans</name>
    <dbReference type="NCBI Taxonomy" id="1122177"/>
    <lineage>
        <taxon>Bacteria</taxon>
        <taxon>Pseudomonadati</taxon>
        <taxon>Bacteroidota</taxon>
        <taxon>Saprospiria</taxon>
        <taxon>Saprospirales</taxon>
        <taxon>Lewinellaceae</taxon>
        <taxon>Flavilitoribacter</taxon>
    </lineage>
</organism>
<feature type="chain" id="PRO_5012497258" description="GH16 domain-containing protein" evidence="2">
    <location>
        <begin position="23"/>
        <end position="812"/>
    </location>
</feature>
<sequence length="812" mass="86585">MQRLLRAILILGAILMHQYGHSQCPNVVWSDEFSGTSLDQSKWNYQTGTGCDIGICGWGNNELQYYQEDQVSVNNGTLKITAAKENYRGSKYTSGRINTKGKGDFTYGEVSNTGRYEARIKLPAGMGLWPAFWMLSTNEPYGGWPQSGELDIMEFVGARPDEILGTIHYGDPYPNNQFQGNSYFIDGAYPDAFHEFAVEWEPGEIRWFMDGILFSTKTPADVAPYNWPFDQDFHFLLNVAVGGNLGGPVDDAIFPATMEVDYVRVLDGFKPYIAGDPVVENQASGVVYTIGNTGGGTSINWSVPSGATIVSGQGTSEVTVDFGSASGPVSATINDGCTVYDLAIAVEVEPAFVYEFSFENFDDPATATYTFSTGTLNEVSNPAANAVNGSALSGQYTRNSAEQYDVLVYSVTNITDGSQYSEKQKKFYADVYTDAPVGTEILLQLETSTATSTNYPTGRHSRYVATITETNNWHRLAFDLLDRPDQGAADNDIISMILLFDSNSFTGDTYYFDNLDSYTADGGGANIPPTVSITAPADGSGYDQGASITIEATASDADGTVSQVTFLADGNAIGTDNSAPYSINWTVPLGTTTLTAVATDNENASTTSAGVSVTGNATGSATHVEVSSVVTGTISAGQGNKYGSATVTVVDNLGNPVGGALVSGTFSGTYNESASGTTNAQGVTVIQTTATAKGGVTVNFCVDDVSASGLIYDAGQDPYHCSGARVRGLEINTERPAGLKVFPNPVGNRLRWTLGGFGESVDLRILDQHGKQLLQLDGSRLSADISKLAPGVYYLLAEGGQRREQIRFTKGR</sequence>
<dbReference type="Gene3D" id="2.60.120.200">
    <property type="match status" value="1"/>
</dbReference>
<keyword evidence="2" id="KW-0732">Signal</keyword>
<dbReference type="EMBL" id="PDUD01000002">
    <property type="protein sequence ID" value="PHN08101.1"/>
    <property type="molecule type" value="Genomic_DNA"/>
</dbReference>
<reference evidence="4 5" key="1">
    <citation type="submission" date="2017-10" db="EMBL/GenBank/DDBJ databases">
        <title>The draft genome sequence of Lewinella nigricans NBRC 102662.</title>
        <authorList>
            <person name="Wang K."/>
        </authorList>
    </citation>
    <scope>NUCLEOTIDE SEQUENCE [LARGE SCALE GENOMIC DNA]</scope>
    <source>
        <strain evidence="4 5">NBRC 102662</strain>
    </source>
</reference>
<gene>
    <name evidence="4" type="ORF">CRP01_01915</name>
</gene>
<evidence type="ECO:0000256" key="1">
    <source>
        <dbReference type="ARBA" id="ARBA00006865"/>
    </source>
</evidence>
<evidence type="ECO:0000313" key="5">
    <source>
        <dbReference type="Proteomes" id="UP000223913"/>
    </source>
</evidence>
<feature type="signal peptide" evidence="2">
    <location>
        <begin position="1"/>
        <end position="22"/>
    </location>
</feature>
<proteinExistence type="inferred from homology"/>
<dbReference type="Pfam" id="PF17957">
    <property type="entry name" value="Big_7"/>
    <property type="match status" value="1"/>
</dbReference>
<evidence type="ECO:0000259" key="3">
    <source>
        <dbReference type="PROSITE" id="PS51762"/>
    </source>
</evidence>
<comment type="caution">
    <text evidence="4">The sequence shown here is derived from an EMBL/GenBank/DDBJ whole genome shotgun (WGS) entry which is preliminary data.</text>
</comment>
<dbReference type="Gene3D" id="2.60.40.10">
    <property type="entry name" value="Immunoglobulins"/>
    <property type="match status" value="2"/>
</dbReference>
<dbReference type="Pfam" id="PF00722">
    <property type="entry name" value="Glyco_hydro_16"/>
    <property type="match status" value="1"/>
</dbReference>
<keyword evidence="5" id="KW-1185">Reference proteome</keyword>
<dbReference type="InterPro" id="IPR013320">
    <property type="entry name" value="ConA-like_dom_sf"/>
</dbReference>
<dbReference type="GO" id="GO:0004553">
    <property type="term" value="F:hydrolase activity, hydrolyzing O-glycosyl compounds"/>
    <property type="evidence" value="ECO:0007669"/>
    <property type="project" value="InterPro"/>
</dbReference>
<feature type="domain" description="GH16" evidence="3">
    <location>
        <begin position="17"/>
        <end position="271"/>
    </location>
</feature>
<dbReference type="Pfam" id="PF19408">
    <property type="entry name" value="PKD_6"/>
    <property type="match status" value="1"/>
</dbReference>
<dbReference type="Proteomes" id="UP000223913">
    <property type="component" value="Unassembled WGS sequence"/>
</dbReference>
<evidence type="ECO:0000256" key="2">
    <source>
        <dbReference type="SAM" id="SignalP"/>
    </source>
</evidence>
<dbReference type="PANTHER" id="PTHR10963">
    <property type="entry name" value="GLYCOSYL HYDROLASE-RELATED"/>
    <property type="match status" value="1"/>
</dbReference>
<dbReference type="PANTHER" id="PTHR10963:SF55">
    <property type="entry name" value="GLYCOSIDE HYDROLASE FAMILY 16 PROTEIN"/>
    <property type="match status" value="1"/>
</dbReference>
<name>A0A2D0NHZ5_FLAN2</name>
<comment type="similarity">
    <text evidence="1">Belongs to the glycosyl hydrolase 16 family.</text>
</comment>
<dbReference type="PROSITE" id="PS51762">
    <property type="entry name" value="GH16_2"/>
    <property type="match status" value="1"/>
</dbReference>
<dbReference type="OrthoDB" id="9776255at2"/>
<dbReference type="InterPro" id="IPR045829">
    <property type="entry name" value="PKD_6"/>
</dbReference>
<dbReference type="GO" id="GO:0005975">
    <property type="term" value="P:carbohydrate metabolic process"/>
    <property type="evidence" value="ECO:0007669"/>
    <property type="project" value="InterPro"/>
</dbReference>
<dbReference type="SUPFAM" id="SSF49899">
    <property type="entry name" value="Concanavalin A-like lectins/glucanases"/>
    <property type="match status" value="1"/>
</dbReference>
<dbReference type="RefSeq" id="WP_099148304.1">
    <property type="nucleotide sequence ID" value="NZ_PDUD01000002.1"/>
</dbReference>
<dbReference type="InterPro" id="IPR000757">
    <property type="entry name" value="Beta-glucanase-like"/>
</dbReference>
<protein>
    <recommendedName>
        <fullName evidence="3">GH16 domain-containing protein</fullName>
    </recommendedName>
</protein>
<dbReference type="InterPro" id="IPR008964">
    <property type="entry name" value="Invasin/intimin_cell_adhesion"/>
</dbReference>